<organism evidence="2 3">
    <name type="scientific">Basidiobolus ranarum</name>
    <dbReference type="NCBI Taxonomy" id="34480"/>
    <lineage>
        <taxon>Eukaryota</taxon>
        <taxon>Fungi</taxon>
        <taxon>Fungi incertae sedis</taxon>
        <taxon>Zoopagomycota</taxon>
        <taxon>Entomophthoromycotina</taxon>
        <taxon>Basidiobolomycetes</taxon>
        <taxon>Basidiobolales</taxon>
        <taxon>Basidiobolaceae</taxon>
        <taxon>Basidiobolus</taxon>
    </lineage>
</organism>
<evidence type="ECO:0000313" key="2">
    <source>
        <dbReference type="EMBL" id="KAK9765179.1"/>
    </source>
</evidence>
<reference evidence="2 3" key="1">
    <citation type="submission" date="2023-04" db="EMBL/GenBank/DDBJ databases">
        <title>Genome of Basidiobolus ranarum AG-B5.</title>
        <authorList>
            <person name="Stajich J.E."/>
            <person name="Carter-House D."/>
            <person name="Gryganskyi A."/>
        </authorList>
    </citation>
    <scope>NUCLEOTIDE SEQUENCE [LARGE SCALE GENOMIC DNA]</scope>
    <source>
        <strain evidence="2 3">AG-B5</strain>
    </source>
</reference>
<sequence>MAKSKSKAPEKKEEKPKQNPTTSEIDDIFATKGKPTNDTDNNKRKADEIDDIFAGKNAKNVANEKKLPKIEDSKKASNSTDTKAKEIVFVDPDKKSTKQSKKDLRVNDDDGFSDSRGKQGRKTTEEGYPVFDSSELNIGTGGDTEDCPFDCTCCY</sequence>
<feature type="compositionally biased region" description="Basic and acidic residues" evidence="1">
    <location>
        <begin position="62"/>
        <end position="75"/>
    </location>
</feature>
<name>A0ABR2WUH4_9FUNG</name>
<dbReference type="InterPro" id="IPR013885">
    <property type="entry name" value="DUF1764_euk"/>
</dbReference>
<comment type="caution">
    <text evidence="2">The sequence shown here is derived from an EMBL/GenBank/DDBJ whole genome shotgun (WGS) entry which is preliminary data.</text>
</comment>
<accession>A0ABR2WUH4</accession>
<evidence type="ECO:0000313" key="3">
    <source>
        <dbReference type="Proteomes" id="UP001479436"/>
    </source>
</evidence>
<gene>
    <name evidence="2" type="ORF">K7432_006692</name>
</gene>
<protein>
    <recommendedName>
        <fullName evidence="4">DUF1764-domain-containing protein</fullName>
    </recommendedName>
</protein>
<feature type="region of interest" description="Disordered" evidence="1">
    <location>
        <begin position="1"/>
        <end position="147"/>
    </location>
</feature>
<evidence type="ECO:0000256" key="1">
    <source>
        <dbReference type="SAM" id="MobiDB-lite"/>
    </source>
</evidence>
<dbReference type="Proteomes" id="UP001479436">
    <property type="component" value="Unassembled WGS sequence"/>
</dbReference>
<dbReference type="PANTHER" id="PTHR34066:SF1">
    <property type="entry name" value="DUF1764 FAMILY PROTEIN"/>
    <property type="match status" value="1"/>
</dbReference>
<dbReference type="PANTHER" id="PTHR34066">
    <property type="entry name" value="GROWTH FACTOR 2"/>
    <property type="match status" value="1"/>
</dbReference>
<feature type="compositionally biased region" description="Basic and acidic residues" evidence="1">
    <location>
        <begin position="35"/>
        <end position="47"/>
    </location>
</feature>
<feature type="compositionally biased region" description="Basic and acidic residues" evidence="1">
    <location>
        <begin position="82"/>
        <end position="125"/>
    </location>
</feature>
<evidence type="ECO:0008006" key="4">
    <source>
        <dbReference type="Google" id="ProtNLM"/>
    </source>
</evidence>
<feature type="compositionally biased region" description="Basic and acidic residues" evidence="1">
    <location>
        <begin position="7"/>
        <end position="17"/>
    </location>
</feature>
<proteinExistence type="predicted"/>
<keyword evidence="3" id="KW-1185">Reference proteome</keyword>
<dbReference type="EMBL" id="JASJQH010000305">
    <property type="protein sequence ID" value="KAK9765179.1"/>
    <property type="molecule type" value="Genomic_DNA"/>
</dbReference>
<dbReference type="Pfam" id="PF08576">
    <property type="entry name" value="DUF1764"/>
    <property type="match status" value="1"/>
</dbReference>